<feature type="chain" id="PRO_5042154895" description="Hydrophobin" evidence="1">
    <location>
        <begin position="20"/>
        <end position="100"/>
    </location>
</feature>
<dbReference type="CDD" id="cd23507">
    <property type="entry name" value="hydrophobin_I"/>
    <property type="match status" value="1"/>
</dbReference>
<evidence type="ECO:0000256" key="1">
    <source>
        <dbReference type="SAM" id="SignalP"/>
    </source>
</evidence>
<dbReference type="Proteomes" id="UP001215598">
    <property type="component" value="Unassembled WGS sequence"/>
</dbReference>
<feature type="signal peptide" evidence="1">
    <location>
        <begin position="1"/>
        <end position="19"/>
    </location>
</feature>
<dbReference type="AlphaFoldDB" id="A0AAD7JHC6"/>
<name>A0AAD7JHC6_9AGAR</name>
<comment type="caution">
    <text evidence="2">The sequence shown here is derived from an EMBL/GenBank/DDBJ whole genome shotgun (WGS) entry which is preliminary data.</text>
</comment>
<dbReference type="EMBL" id="JARKIB010000030">
    <property type="protein sequence ID" value="KAJ7763393.1"/>
    <property type="molecule type" value="Genomic_DNA"/>
</dbReference>
<organism evidence="2 3">
    <name type="scientific">Mycena metata</name>
    <dbReference type="NCBI Taxonomy" id="1033252"/>
    <lineage>
        <taxon>Eukaryota</taxon>
        <taxon>Fungi</taxon>
        <taxon>Dikarya</taxon>
        <taxon>Basidiomycota</taxon>
        <taxon>Agaricomycotina</taxon>
        <taxon>Agaricomycetes</taxon>
        <taxon>Agaricomycetidae</taxon>
        <taxon>Agaricales</taxon>
        <taxon>Marasmiineae</taxon>
        <taxon>Mycenaceae</taxon>
        <taxon>Mycena</taxon>
    </lineage>
</organism>
<sequence length="100" mass="10488">MFSKLSILLVTVLAGFVAAQTSDPLCCDNVVPATSSQAQEFLDLAGIFLTNYDINIGLLCFPSDAGVWYNSSLPCSQSVNSELAAMVLPLSAAPPPPQLP</sequence>
<keyword evidence="1" id="KW-0732">Signal</keyword>
<accession>A0AAD7JHC6</accession>
<proteinExistence type="predicted"/>
<evidence type="ECO:0000313" key="3">
    <source>
        <dbReference type="Proteomes" id="UP001215598"/>
    </source>
</evidence>
<reference evidence="2" key="1">
    <citation type="submission" date="2023-03" db="EMBL/GenBank/DDBJ databases">
        <title>Massive genome expansion in bonnet fungi (Mycena s.s.) driven by repeated elements and novel gene families across ecological guilds.</title>
        <authorList>
            <consortium name="Lawrence Berkeley National Laboratory"/>
            <person name="Harder C.B."/>
            <person name="Miyauchi S."/>
            <person name="Viragh M."/>
            <person name="Kuo A."/>
            <person name="Thoen E."/>
            <person name="Andreopoulos B."/>
            <person name="Lu D."/>
            <person name="Skrede I."/>
            <person name="Drula E."/>
            <person name="Henrissat B."/>
            <person name="Morin E."/>
            <person name="Kohler A."/>
            <person name="Barry K."/>
            <person name="LaButti K."/>
            <person name="Morin E."/>
            <person name="Salamov A."/>
            <person name="Lipzen A."/>
            <person name="Mereny Z."/>
            <person name="Hegedus B."/>
            <person name="Baldrian P."/>
            <person name="Stursova M."/>
            <person name="Weitz H."/>
            <person name="Taylor A."/>
            <person name="Grigoriev I.V."/>
            <person name="Nagy L.G."/>
            <person name="Martin F."/>
            <person name="Kauserud H."/>
        </authorList>
    </citation>
    <scope>NUCLEOTIDE SEQUENCE</scope>
    <source>
        <strain evidence="2">CBHHK182m</strain>
    </source>
</reference>
<gene>
    <name evidence="2" type="ORF">B0H16DRAFT_1455246</name>
</gene>
<protein>
    <recommendedName>
        <fullName evidence="4">Hydrophobin</fullName>
    </recommendedName>
</protein>
<keyword evidence="3" id="KW-1185">Reference proteome</keyword>
<evidence type="ECO:0008006" key="4">
    <source>
        <dbReference type="Google" id="ProtNLM"/>
    </source>
</evidence>
<evidence type="ECO:0000313" key="2">
    <source>
        <dbReference type="EMBL" id="KAJ7763393.1"/>
    </source>
</evidence>